<proteinExistence type="predicted"/>
<evidence type="ECO:0000313" key="3">
    <source>
        <dbReference type="Proteomes" id="UP000023152"/>
    </source>
</evidence>
<name>X6LC71_RETFI</name>
<reference evidence="2 3" key="1">
    <citation type="journal article" date="2013" name="Curr. Biol.">
        <title>The Genome of the Foraminiferan Reticulomyxa filosa.</title>
        <authorList>
            <person name="Glockner G."/>
            <person name="Hulsmann N."/>
            <person name="Schleicher M."/>
            <person name="Noegel A.A."/>
            <person name="Eichinger L."/>
            <person name="Gallinger C."/>
            <person name="Pawlowski J."/>
            <person name="Sierra R."/>
            <person name="Euteneuer U."/>
            <person name="Pillet L."/>
            <person name="Moustafa A."/>
            <person name="Platzer M."/>
            <person name="Groth M."/>
            <person name="Szafranski K."/>
            <person name="Schliwa M."/>
        </authorList>
    </citation>
    <scope>NUCLEOTIDE SEQUENCE [LARGE SCALE GENOMIC DNA]</scope>
</reference>
<sequence length="159" mass="18244">MREKLRFKYSHYIMKLLRRSFVFVYVICQFSRKFVEKQRQVSLMRMQDIIEKSRAGIEHFQVETGADTPTDSSPKASSILLSPNTRVFSNIQTKLNKSNKNDNLKINVHLSDNASADSTEQPKAFFNGDELAHNKEPSVSGSLEKTKSQMSLVQQTKIK</sequence>
<protein>
    <submittedName>
        <fullName evidence="2">Uncharacterized protein</fullName>
    </submittedName>
</protein>
<feature type="compositionally biased region" description="Polar residues" evidence="1">
    <location>
        <begin position="137"/>
        <end position="159"/>
    </location>
</feature>
<evidence type="ECO:0000313" key="2">
    <source>
        <dbReference type="EMBL" id="ETN98329.1"/>
    </source>
</evidence>
<keyword evidence="3" id="KW-1185">Reference proteome</keyword>
<evidence type="ECO:0000256" key="1">
    <source>
        <dbReference type="SAM" id="MobiDB-lite"/>
    </source>
</evidence>
<dbReference type="EMBL" id="ASPP01046982">
    <property type="protein sequence ID" value="ETN98329.1"/>
    <property type="molecule type" value="Genomic_DNA"/>
</dbReference>
<dbReference type="Proteomes" id="UP000023152">
    <property type="component" value="Unassembled WGS sequence"/>
</dbReference>
<feature type="region of interest" description="Disordered" evidence="1">
    <location>
        <begin position="129"/>
        <end position="159"/>
    </location>
</feature>
<gene>
    <name evidence="2" type="ORF">RFI_39179</name>
</gene>
<comment type="caution">
    <text evidence="2">The sequence shown here is derived from an EMBL/GenBank/DDBJ whole genome shotgun (WGS) entry which is preliminary data.</text>
</comment>
<accession>X6LC71</accession>
<dbReference type="AlphaFoldDB" id="X6LC71"/>
<organism evidence="2 3">
    <name type="scientific">Reticulomyxa filosa</name>
    <dbReference type="NCBI Taxonomy" id="46433"/>
    <lineage>
        <taxon>Eukaryota</taxon>
        <taxon>Sar</taxon>
        <taxon>Rhizaria</taxon>
        <taxon>Retaria</taxon>
        <taxon>Foraminifera</taxon>
        <taxon>Monothalamids</taxon>
        <taxon>Reticulomyxidae</taxon>
        <taxon>Reticulomyxa</taxon>
    </lineage>
</organism>